<sequence>MPPSPSVSAAQAEAAETLASMMESHQLRSTKNRGEEEAGGPRRDESTTSPPQASHATTSSAAATTSLVGENEQHLPAPPLQADETRTHLRPLGPGYHDDDGPVVPRMHPPRTAGYLSARRDVGMSPEGGGGGGGDILSRMVTIAAPGAGLRVASMEDFRRSVHRGGSPDGMRGGGEAGADPTTALNNNTPAGGVSDTDRASSSSDNSGRDATAASPPGGPSLSSRGNPLLRMMEERMAARQRQQSQSQARTAQTAQTPPSPALQASIDKWAAIDRTDGKTDGDGSRNDRGGAVEAPGSGGSGAAGGSGRAPLSSTQERLLMELIGSQASSSSSSTARHRAAGLP</sequence>
<dbReference type="EMBL" id="AGNL01049733">
    <property type="protein sequence ID" value="EJK44406.1"/>
    <property type="molecule type" value="Genomic_DNA"/>
</dbReference>
<evidence type="ECO:0000313" key="3">
    <source>
        <dbReference type="Proteomes" id="UP000266841"/>
    </source>
</evidence>
<feature type="compositionally biased region" description="Basic and acidic residues" evidence="1">
    <location>
        <begin position="271"/>
        <end position="291"/>
    </location>
</feature>
<feature type="compositionally biased region" description="Low complexity" evidence="1">
    <location>
        <begin position="220"/>
        <end position="231"/>
    </location>
</feature>
<organism evidence="2 3">
    <name type="scientific">Thalassiosira oceanica</name>
    <name type="common">Marine diatom</name>
    <dbReference type="NCBI Taxonomy" id="159749"/>
    <lineage>
        <taxon>Eukaryota</taxon>
        <taxon>Sar</taxon>
        <taxon>Stramenopiles</taxon>
        <taxon>Ochrophyta</taxon>
        <taxon>Bacillariophyta</taxon>
        <taxon>Coscinodiscophyceae</taxon>
        <taxon>Thalassiosirophycidae</taxon>
        <taxon>Thalassiosirales</taxon>
        <taxon>Thalassiosiraceae</taxon>
        <taxon>Thalassiosira</taxon>
    </lineage>
</organism>
<feature type="compositionally biased region" description="Basic and acidic residues" evidence="1">
    <location>
        <begin position="32"/>
        <end position="46"/>
    </location>
</feature>
<feature type="non-terminal residue" evidence="2">
    <location>
        <position position="344"/>
    </location>
</feature>
<feature type="compositionally biased region" description="Gly residues" evidence="1">
    <location>
        <begin position="167"/>
        <end position="177"/>
    </location>
</feature>
<dbReference type="AlphaFoldDB" id="K0R6V0"/>
<feature type="compositionally biased region" description="Gly residues" evidence="1">
    <location>
        <begin position="126"/>
        <end position="135"/>
    </location>
</feature>
<feature type="region of interest" description="Disordered" evidence="1">
    <location>
        <begin position="19"/>
        <end position="137"/>
    </location>
</feature>
<gene>
    <name evidence="2" type="ORF">THAOC_37055</name>
</gene>
<reference evidence="2 3" key="1">
    <citation type="journal article" date="2012" name="Genome Biol.">
        <title>Genome and low-iron response of an oceanic diatom adapted to chronic iron limitation.</title>
        <authorList>
            <person name="Lommer M."/>
            <person name="Specht M."/>
            <person name="Roy A.S."/>
            <person name="Kraemer L."/>
            <person name="Andreson R."/>
            <person name="Gutowska M.A."/>
            <person name="Wolf J."/>
            <person name="Bergner S.V."/>
            <person name="Schilhabel M.B."/>
            <person name="Klostermeier U.C."/>
            <person name="Beiko R.G."/>
            <person name="Rosenstiel P."/>
            <person name="Hippler M."/>
            <person name="Laroche J."/>
        </authorList>
    </citation>
    <scope>NUCLEOTIDE SEQUENCE [LARGE SCALE GENOMIC DNA]</scope>
    <source>
        <strain evidence="2 3">CCMP1005</strain>
    </source>
</reference>
<accession>K0R6V0</accession>
<keyword evidence="3" id="KW-1185">Reference proteome</keyword>
<feature type="compositionally biased region" description="Low complexity" evidence="1">
    <location>
        <begin position="240"/>
        <end position="265"/>
    </location>
</feature>
<proteinExistence type="predicted"/>
<feature type="region of interest" description="Disordered" evidence="1">
    <location>
        <begin position="153"/>
        <end position="344"/>
    </location>
</feature>
<evidence type="ECO:0000313" key="2">
    <source>
        <dbReference type="EMBL" id="EJK44406.1"/>
    </source>
</evidence>
<name>K0R6V0_THAOC</name>
<comment type="caution">
    <text evidence="2">The sequence shown here is derived from an EMBL/GenBank/DDBJ whole genome shotgun (WGS) entry which is preliminary data.</text>
</comment>
<dbReference type="Proteomes" id="UP000266841">
    <property type="component" value="Unassembled WGS sequence"/>
</dbReference>
<feature type="compositionally biased region" description="Low complexity" evidence="1">
    <location>
        <begin position="47"/>
        <end position="66"/>
    </location>
</feature>
<protein>
    <submittedName>
        <fullName evidence="2">Uncharacterized protein</fullName>
    </submittedName>
</protein>
<feature type="compositionally biased region" description="Gly residues" evidence="1">
    <location>
        <begin position="297"/>
        <end position="308"/>
    </location>
</feature>
<evidence type="ECO:0000256" key="1">
    <source>
        <dbReference type="SAM" id="MobiDB-lite"/>
    </source>
</evidence>